<reference evidence="1" key="1">
    <citation type="submission" date="2021-06" db="EMBL/GenBank/DDBJ databases">
        <authorList>
            <person name="Kallberg Y."/>
            <person name="Tangrot J."/>
            <person name="Rosling A."/>
        </authorList>
    </citation>
    <scope>NUCLEOTIDE SEQUENCE</scope>
    <source>
        <strain evidence="1">MA461A</strain>
    </source>
</reference>
<dbReference type="Proteomes" id="UP000789920">
    <property type="component" value="Unassembled WGS sequence"/>
</dbReference>
<evidence type="ECO:0000313" key="2">
    <source>
        <dbReference type="Proteomes" id="UP000789920"/>
    </source>
</evidence>
<protein>
    <submittedName>
        <fullName evidence="1">1861_t:CDS:1</fullName>
    </submittedName>
</protein>
<gene>
    <name evidence="1" type="ORF">RPERSI_LOCUS1029</name>
</gene>
<keyword evidence="2" id="KW-1185">Reference proteome</keyword>
<accession>A0ACA9KNZ0</accession>
<comment type="caution">
    <text evidence="1">The sequence shown here is derived from an EMBL/GenBank/DDBJ whole genome shotgun (WGS) entry which is preliminary data.</text>
</comment>
<organism evidence="1 2">
    <name type="scientific">Racocetra persica</name>
    <dbReference type="NCBI Taxonomy" id="160502"/>
    <lineage>
        <taxon>Eukaryota</taxon>
        <taxon>Fungi</taxon>
        <taxon>Fungi incertae sedis</taxon>
        <taxon>Mucoromycota</taxon>
        <taxon>Glomeromycotina</taxon>
        <taxon>Glomeromycetes</taxon>
        <taxon>Diversisporales</taxon>
        <taxon>Gigasporaceae</taxon>
        <taxon>Racocetra</taxon>
    </lineage>
</organism>
<sequence>MRKSSLQSEISFDSREEITVLRPGDLPLDSTSDKVEKHEINESECLSIENASEVQANNATLINDEIIWLDTKFSTNTKAILSTNDTQVSISNDNLDKPIKIENSQINNHESGGTENLLKRRPGAPANLNLVFKPKNSDNDQSSTILSSRSDNSGLATATRENIELLNSDFSQVKSDSLGNDLNPEDSKKQAHSSFTSITPKQNHWKDVKKYIGKTSAVLGALPKGELDRDLLAKLEEQNSLLPKQNSVEFILARIERQNQLLDNDPKSVCIQSNGLKANLETIQSLIDDSTNPAIEGDELLPNEKITDWDFWSALIQDYTSVATKLPELLTAKLQSGVPPKLRGLVWQSMCQASSTYLETMYSQLLSESSPYDKIIERDLARTFPHIDMFKEENGKGQTGLWNILKAYSLYDPLVGYCQGLGFLVGPMLMNMTEAQAFCVFVRLMETYDMRTMFTLNMEGLQLRLYQFSALLAQILPKLHEHFQHHAIHPAMFASQWFLSLFAYTYPLPLVLRIYDIVFAEGAPETIMRVAIALLKKNESNLLSYEEFEDLLDFLTSRLYEAYDNKPTGLIKDAMALSSVITKAKLDQLSKSYVKELEDQKKRSEKLVAQSVASLQSVTNISNDVPATSVSNDVSLSSDNDSIVSSTPTTASFDSNNTGLLHTQIEDLVTALSQLQKEHADVLEQLVCIKMEKMDLVTEVEGLKSRLRGVEKENKRLSANSVVFSIDSTTISLSDISRLEDSELTPRPSTDTMSHKMTVSDSDTDMLTRAQQLVSTFIPKSHEREEQSPNISALTEELIKVKMQKFDLVQENEELLKRNEDLESALQLSKQEHILLQEKNISLLVEIERLDEEAAQAVYEKNSMEFEIKEARDIKVQNGKLIKEVEKLKKEVEQLKQKGSNKNTLQDAPTIKHSTLFEFIVENVDDASISSRRRDSESQSISSIYSLPQNQAMENEEFQIVTTCNGECDTAKRIDELEKMLINVKMKLAQSEEVRESLGNQLDGLRHLVNGYNDDLSPTSPTLRPRSPRSEKRASTLSLASFFGVLSYSMVQWFQLDIGRTKSNVFGWTLGVQDLIANIANVKNHGWTLNWMSNVKVSKYPILSNEMTIRGHEDLIILEFNGLHGRFPGKEMNNFMLVLQYATDGNLREYLRSKIQDGIYKILWADLIRLTKEITLGLNYLHNKK</sequence>
<name>A0ACA9KNZ0_9GLOM</name>
<proteinExistence type="predicted"/>
<dbReference type="EMBL" id="CAJVQC010000853">
    <property type="protein sequence ID" value="CAG8482282.1"/>
    <property type="molecule type" value="Genomic_DNA"/>
</dbReference>
<evidence type="ECO:0000313" key="1">
    <source>
        <dbReference type="EMBL" id="CAG8482282.1"/>
    </source>
</evidence>